<comment type="caution">
    <text evidence="2">The sequence shown here is derived from an EMBL/GenBank/DDBJ whole genome shotgun (WGS) entry which is preliminary data.</text>
</comment>
<organism evidence="2 3">
    <name type="scientific">Nepenthes gracilis</name>
    <name type="common">Slender pitcher plant</name>
    <dbReference type="NCBI Taxonomy" id="150966"/>
    <lineage>
        <taxon>Eukaryota</taxon>
        <taxon>Viridiplantae</taxon>
        <taxon>Streptophyta</taxon>
        <taxon>Embryophyta</taxon>
        <taxon>Tracheophyta</taxon>
        <taxon>Spermatophyta</taxon>
        <taxon>Magnoliopsida</taxon>
        <taxon>eudicotyledons</taxon>
        <taxon>Gunneridae</taxon>
        <taxon>Pentapetalae</taxon>
        <taxon>Caryophyllales</taxon>
        <taxon>Nepenthaceae</taxon>
        <taxon>Nepenthes</taxon>
    </lineage>
</organism>
<accession>A0AAD3TA17</accession>
<feature type="region of interest" description="Disordered" evidence="1">
    <location>
        <begin position="124"/>
        <end position="158"/>
    </location>
</feature>
<dbReference type="EMBL" id="BSYO01000029">
    <property type="protein sequence ID" value="GMH25705.1"/>
    <property type="molecule type" value="Genomic_DNA"/>
</dbReference>
<evidence type="ECO:0000313" key="3">
    <source>
        <dbReference type="Proteomes" id="UP001279734"/>
    </source>
</evidence>
<evidence type="ECO:0000256" key="1">
    <source>
        <dbReference type="SAM" id="MobiDB-lite"/>
    </source>
</evidence>
<name>A0AAD3TA17_NEPGR</name>
<evidence type="ECO:0000313" key="2">
    <source>
        <dbReference type="EMBL" id="GMH25705.1"/>
    </source>
</evidence>
<dbReference type="AlphaFoldDB" id="A0AAD3TA17"/>
<sequence length="189" mass="20828">MDREAEECRGTLRSGEDLHLWACTLGNRNCLPPSAGSIVEEAKESRGTLRSGSNLHPWESVSDWKRTPRLRQRTTAILNQVEEQETKLSVVCERVLDRCLAPSTASGEGCDNMTMILVQSKKPIQPPVTTEQQQAIDEPQELPSSSAAAGDADLKHEEPEIKLMLKMNPFLGQQELSAGSNITESGLKF</sequence>
<gene>
    <name evidence="2" type="ORF">Nepgr_027548</name>
</gene>
<dbReference type="Proteomes" id="UP001279734">
    <property type="component" value="Unassembled WGS sequence"/>
</dbReference>
<protein>
    <submittedName>
        <fullName evidence="2">Uncharacterized protein</fullName>
    </submittedName>
</protein>
<keyword evidence="3" id="KW-1185">Reference proteome</keyword>
<reference evidence="2" key="1">
    <citation type="submission" date="2023-05" db="EMBL/GenBank/DDBJ databases">
        <title>Nepenthes gracilis genome sequencing.</title>
        <authorList>
            <person name="Fukushima K."/>
        </authorList>
    </citation>
    <scope>NUCLEOTIDE SEQUENCE</scope>
    <source>
        <strain evidence="2">SING2019-196</strain>
    </source>
</reference>
<proteinExistence type="predicted"/>